<comment type="domain">
    <text evidence="4">The Q motif is unique to and characteristic of the DEAD box family of RNA helicases and controls ATP binding and hydrolysis.</text>
</comment>
<sequence length="123" mass="13017">MAPRQAKGPKKFSELGCVSEQTLAVLTSQGFLTTTPVQEATIPLFCGHKDVAVDACTGSGKTLAFIVPVVERLRRLEEPLKAQQVGAIIISPTRELAKQIHGVAEPFVASVPHLTAMLLVGGT</sequence>
<dbReference type="EC" id="3.6.4.13" evidence="4"/>
<dbReference type="PANTHER" id="PTHR24031">
    <property type="entry name" value="RNA HELICASE"/>
    <property type="match status" value="1"/>
</dbReference>
<dbReference type="InterPro" id="IPR011545">
    <property type="entry name" value="DEAD/DEAH_box_helicase_dom"/>
</dbReference>
<keyword evidence="2 4" id="KW-0378">Hydrolase</keyword>
<dbReference type="GO" id="GO:0016787">
    <property type="term" value="F:hydrolase activity"/>
    <property type="evidence" value="ECO:0007669"/>
    <property type="project" value="UniProtKB-KW"/>
</dbReference>
<reference evidence="6 7" key="1">
    <citation type="journal article" date="2017" name="Mol. Biol. Evol.">
        <title>The 4-celled Tetrabaena socialis nuclear genome reveals the essential components for genetic control of cell number at the origin of multicellularity in the volvocine lineage.</title>
        <authorList>
            <person name="Featherston J."/>
            <person name="Arakaki Y."/>
            <person name="Hanschen E.R."/>
            <person name="Ferris P.J."/>
            <person name="Michod R.E."/>
            <person name="Olson B.J.S.C."/>
            <person name="Nozaki H."/>
            <person name="Durand P.M."/>
        </authorList>
    </citation>
    <scope>NUCLEOTIDE SEQUENCE [LARGE SCALE GENOMIC DNA]</scope>
    <source>
        <strain evidence="6 7">NIES-571</strain>
    </source>
</reference>
<dbReference type="GO" id="GO:0005524">
    <property type="term" value="F:ATP binding"/>
    <property type="evidence" value="ECO:0007669"/>
    <property type="project" value="UniProtKB-UniRule"/>
</dbReference>
<dbReference type="PROSITE" id="PS51192">
    <property type="entry name" value="HELICASE_ATP_BIND_1"/>
    <property type="match status" value="1"/>
</dbReference>
<gene>
    <name evidence="6" type="ORF">TSOC_010697</name>
</gene>
<comment type="caution">
    <text evidence="6">The sequence shown here is derived from an EMBL/GenBank/DDBJ whole genome shotgun (WGS) entry which is preliminary data.</text>
</comment>
<evidence type="ECO:0000256" key="1">
    <source>
        <dbReference type="ARBA" id="ARBA00022741"/>
    </source>
</evidence>
<dbReference type="OrthoDB" id="7396459at2759"/>
<keyword evidence="1 4" id="KW-0547">Nucleotide-binding</keyword>
<dbReference type="Gene3D" id="3.40.50.300">
    <property type="entry name" value="P-loop containing nucleotide triphosphate hydrolases"/>
    <property type="match status" value="1"/>
</dbReference>
<keyword evidence="7" id="KW-1185">Reference proteome</keyword>
<name>A0A2J7ZSL5_9CHLO</name>
<dbReference type="InterPro" id="IPR014001">
    <property type="entry name" value="Helicase_ATP-bd"/>
</dbReference>
<proteinExistence type="inferred from homology"/>
<dbReference type="Pfam" id="PF00270">
    <property type="entry name" value="DEAD"/>
    <property type="match status" value="1"/>
</dbReference>
<accession>A0A2J7ZSL5</accession>
<comment type="function">
    <text evidence="4">RNA helicase.</text>
</comment>
<dbReference type="Proteomes" id="UP000236333">
    <property type="component" value="Unassembled WGS sequence"/>
</dbReference>
<dbReference type="SUPFAM" id="SSF52540">
    <property type="entry name" value="P-loop containing nucleoside triphosphate hydrolases"/>
    <property type="match status" value="1"/>
</dbReference>
<protein>
    <recommendedName>
        <fullName evidence="4">ATP-dependent RNA helicase</fullName>
        <ecNumber evidence="4">3.6.4.13</ecNumber>
    </recommendedName>
</protein>
<feature type="domain" description="Helicase ATP-binding" evidence="5">
    <location>
        <begin position="42"/>
        <end position="123"/>
    </location>
</feature>
<evidence type="ECO:0000313" key="6">
    <source>
        <dbReference type="EMBL" id="PNH03259.1"/>
    </source>
</evidence>
<dbReference type="InterPro" id="IPR027417">
    <property type="entry name" value="P-loop_NTPase"/>
</dbReference>
<evidence type="ECO:0000259" key="5">
    <source>
        <dbReference type="PROSITE" id="PS51192"/>
    </source>
</evidence>
<dbReference type="AlphaFoldDB" id="A0A2J7ZSL5"/>
<keyword evidence="4" id="KW-0694">RNA-binding</keyword>
<organism evidence="6 7">
    <name type="scientific">Tetrabaena socialis</name>
    <dbReference type="NCBI Taxonomy" id="47790"/>
    <lineage>
        <taxon>Eukaryota</taxon>
        <taxon>Viridiplantae</taxon>
        <taxon>Chlorophyta</taxon>
        <taxon>core chlorophytes</taxon>
        <taxon>Chlorophyceae</taxon>
        <taxon>CS clade</taxon>
        <taxon>Chlamydomonadales</taxon>
        <taxon>Tetrabaenaceae</taxon>
        <taxon>Tetrabaena</taxon>
    </lineage>
</organism>
<keyword evidence="3 4" id="KW-0067">ATP-binding</keyword>
<keyword evidence="4 6" id="KW-0347">Helicase</keyword>
<evidence type="ECO:0000256" key="4">
    <source>
        <dbReference type="RuleBase" id="RU365068"/>
    </source>
</evidence>
<dbReference type="GO" id="GO:0003723">
    <property type="term" value="F:RNA binding"/>
    <property type="evidence" value="ECO:0007669"/>
    <property type="project" value="UniProtKB-UniRule"/>
</dbReference>
<comment type="similarity">
    <text evidence="4">Belongs to the DEAD box helicase family.</text>
</comment>
<dbReference type="GO" id="GO:0003724">
    <property type="term" value="F:RNA helicase activity"/>
    <property type="evidence" value="ECO:0007669"/>
    <property type="project" value="UniProtKB-EC"/>
</dbReference>
<evidence type="ECO:0000313" key="7">
    <source>
        <dbReference type="Proteomes" id="UP000236333"/>
    </source>
</evidence>
<evidence type="ECO:0000256" key="3">
    <source>
        <dbReference type="ARBA" id="ARBA00022840"/>
    </source>
</evidence>
<dbReference type="EMBL" id="PGGS01000527">
    <property type="protein sequence ID" value="PNH03259.1"/>
    <property type="molecule type" value="Genomic_DNA"/>
</dbReference>
<evidence type="ECO:0000256" key="2">
    <source>
        <dbReference type="ARBA" id="ARBA00022801"/>
    </source>
</evidence>
<comment type="catalytic activity">
    <reaction evidence="4">
        <text>ATP + H2O = ADP + phosphate + H(+)</text>
        <dbReference type="Rhea" id="RHEA:13065"/>
        <dbReference type="ChEBI" id="CHEBI:15377"/>
        <dbReference type="ChEBI" id="CHEBI:15378"/>
        <dbReference type="ChEBI" id="CHEBI:30616"/>
        <dbReference type="ChEBI" id="CHEBI:43474"/>
        <dbReference type="ChEBI" id="CHEBI:456216"/>
        <dbReference type="EC" id="3.6.4.13"/>
    </reaction>
</comment>